<evidence type="ECO:0000256" key="1">
    <source>
        <dbReference type="SAM" id="MobiDB-lite"/>
    </source>
</evidence>
<dbReference type="EMBL" id="CACSLK010030775">
    <property type="protein sequence ID" value="CAA0837924.1"/>
    <property type="molecule type" value="Genomic_DNA"/>
</dbReference>
<dbReference type="Proteomes" id="UP001153555">
    <property type="component" value="Unassembled WGS sequence"/>
</dbReference>
<keyword evidence="3" id="KW-1185">Reference proteome</keyword>
<dbReference type="PANTHER" id="PTHR37984:SF5">
    <property type="entry name" value="PROTEIN NYNRIN-LIKE"/>
    <property type="match status" value="1"/>
</dbReference>
<dbReference type="AlphaFoldDB" id="A0A9N7NL95"/>
<dbReference type="OrthoDB" id="911119at2759"/>
<dbReference type="FunFam" id="3.30.70.270:FF:000020">
    <property type="entry name" value="Transposon Tf2-6 polyprotein-like Protein"/>
    <property type="match status" value="1"/>
</dbReference>
<evidence type="ECO:0000313" key="3">
    <source>
        <dbReference type="Proteomes" id="UP001153555"/>
    </source>
</evidence>
<organism evidence="2 3">
    <name type="scientific">Striga hermonthica</name>
    <name type="common">Purple witchweed</name>
    <name type="synonym">Buchnera hermonthica</name>
    <dbReference type="NCBI Taxonomy" id="68872"/>
    <lineage>
        <taxon>Eukaryota</taxon>
        <taxon>Viridiplantae</taxon>
        <taxon>Streptophyta</taxon>
        <taxon>Embryophyta</taxon>
        <taxon>Tracheophyta</taxon>
        <taxon>Spermatophyta</taxon>
        <taxon>Magnoliopsida</taxon>
        <taxon>eudicotyledons</taxon>
        <taxon>Gunneridae</taxon>
        <taxon>Pentapetalae</taxon>
        <taxon>asterids</taxon>
        <taxon>lamiids</taxon>
        <taxon>Lamiales</taxon>
        <taxon>Orobanchaceae</taxon>
        <taxon>Buchnereae</taxon>
        <taxon>Striga</taxon>
    </lineage>
</organism>
<dbReference type="InterPro" id="IPR043502">
    <property type="entry name" value="DNA/RNA_pol_sf"/>
</dbReference>
<dbReference type="PANTHER" id="PTHR37984">
    <property type="entry name" value="PROTEIN CBG26694"/>
    <property type="match status" value="1"/>
</dbReference>
<feature type="non-terminal residue" evidence="2">
    <location>
        <position position="1"/>
    </location>
</feature>
<feature type="non-terminal residue" evidence="2">
    <location>
        <position position="205"/>
    </location>
</feature>
<dbReference type="InterPro" id="IPR050951">
    <property type="entry name" value="Retrovirus_Pol_polyprotein"/>
</dbReference>
<comment type="caution">
    <text evidence="2">The sequence shown here is derived from an EMBL/GenBank/DDBJ whole genome shotgun (WGS) entry which is preliminary data.</text>
</comment>
<dbReference type="Gene3D" id="3.30.70.270">
    <property type="match status" value="1"/>
</dbReference>
<evidence type="ECO:0000313" key="2">
    <source>
        <dbReference type="EMBL" id="CAA0837924.1"/>
    </source>
</evidence>
<feature type="region of interest" description="Disordered" evidence="1">
    <location>
        <begin position="123"/>
        <end position="162"/>
    </location>
</feature>
<dbReference type="SUPFAM" id="SSF56672">
    <property type="entry name" value="DNA/RNA polymerases"/>
    <property type="match status" value="1"/>
</dbReference>
<dbReference type="InterPro" id="IPR043128">
    <property type="entry name" value="Rev_trsase/Diguanyl_cyclase"/>
</dbReference>
<gene>
    <name evidence="2" type="ORF">SHERM_04567</name>
</gene>
<name>A0A9N7NL95_STRHE</name>
<feature type="compositionally biased region" description="Low complexity" evidence="1">
    <location>
        <begin position="123"/>
        <end position="138"/>
    </location>
</feature>
<protein>
    <submittedName>
        <fullName evidence="2">Uncharacterized mitochondrial protein AtMg00860</fullName>
    </submittedName>
</protein>
<sequence length="205" mass="23250">IEVDPSKVSAVQNWSAPRSPSEVRSFLGLAGYYRRFIEGFSKIALPLSQLTRKSVKFELTDRCEASFQELKRRLTSARVLTIPDPSRIRHNIVGHGVQTYARAVAIAQEVDASIRREAIQTPAQPVAQPLAQPKVAQPSKNQKKRKYRNTLDDRRTRPRQYPECPTCEKHHVENALWARMFVSFAVSQVTSAVTVQNDCNNNHNN</sequence>
<reference evidence="2" key="1">
    <citation type="submission" date="2019-12" db="EMBL/GenBank/DDBJ databases">
        <authorList>
            <person name="Scholes J."/>
        </authorList>
    </citation>
    <scope>NUCLEOTIDE SEQUENCE</scope>
</reference>
<proteinExistence type="predicted"/>
<accession>A0A9N7NL95</accession>